<comment type="function">
    <text evidence="10">Cell wall formation. Catalyzes the transfer of a GlcNAc subunit on undecaprenyl-pyrophosphoryl-MurNAc-pentapeptide (lipid intermediate I) to form undecaprenyl-pyrophosphoryl-MurNAc-(pentapeptide)GlcNAc (lipid intermediate II).</text>
</comment>
<dbReference type="PANTHER" id="PTHR21015:SF22">
    <property type="entry name" value="GLYCOSYLTRANSFERASE"/>
    <property type="match status" value="1"/>
</dbReference>
<feature type="binding site" evidence="10">
    <location>
        <position position="140"/>
    </location>
    <ligand>
        <name>UDP-N-acetyl-alpha-D-glucosamine</name>
        <dbReference type="ChEBI" id="CHEBI:57705"/>
    </ligand>
</feature>
<feature type="binding site" evidence="10">
    <location>
        <position position="181"/>
    </location>
    <ligand>
        <name>UDP-N-acetyl-alpha-D-glucosamine</name>
        <dbReference type="ChEBI" id="CHEBI:57705"/>
    </ligand>
</feature>
<dbReference type="PANTHER" id="PTHR21015">
    <property type="entry name" value="UDP-N-ACETYLGLUCOSAMINE--N-ACETYLMURAMYL-(PENTAPEPTIDE) PYROPHOSPHORYL-UNDECAPRENOL N-ACETYLGLUCOSAMINE TRANSFERASE 1"/>
    <property type="match status" value="1"/>
</dbReference>
<keyword evidence="2 10" id="KW-0132">Cell division</keyword>
<dbReference type="UniPathway" id="UPA00219"/>
<comment type="pathway">
    <text evidence="10">Cell wall biogenesis; peptidoglycan biosynthesis.</text>
</comment>
<evidence type="ECO:0000256" key="9">
    <source>
        <dbReference type="ARBA" id="ARBA00023316"/>
    </source>
</evidence>
<dbReference type="InterPro" id="IPR007235">
    <property type="entry name" value="Glyco_trans_28_C"/>
</dbReference>
<evidence type="ECO:0000259" key="11">
    <source>
        <dbReference type="Pfam" id="PF03033"/>
    </source>
</evidence>
<keyword evidence="7 10" id="KW-0472">Membrane</keyword>
<dbReference type="InterPro" id="IPR004276">
    <property type="entry name" value="GlycoTrans_28_N"/>
</dbReference>
<dbReference type="STRING" id="1465490.SAMN05444277_11816"/>
<keyword evidence="5 10" id="KW-0133">Cell shape</keyword>
<gene>
    <name evidence="10" type="primary">murG</name>
    <name evidence="13" type="ORF">SAMN05444277_11816</name>
</gene>
<accession>A0A1I5Z9W5</accession>
<dbReference type="GO" id="GO:0071555">
    <property type="term" value="P:cell wall organization"/>
    <property type="evidence" value="ECO:0007669"/>
    <property type="project" value="UniProtKB-KW"/>
</dbReference>
<dbReference type="GO" id="GO:0051301">
    <property type="term" value="P:cell division"/>
    <property type="evidence" value="ECO:0007669"/>
    <property type="project" value="UniProtKB-KW"/>
</dbReference>
<dbReference type="Gene3D" id="3.40.50.2000">
    <property type="entry name" value="Glycogen Phosphorylase B"/>
    <property type="match status" value="2"/>
</dbReference>
<evidence type="ECO:0000256" key="5">
    <source>
        <dbReference type="ARBA" id="ARBA00022960"/>
    </source>
</evidence>
<dbReference type="GO" id="GO:0009252">
    <property type="term" value="P:peptidoglycan biosynthetic process"/>
    <property type="evidence" value="ECO:0007669"/>
    <property type="project" value="UniProtKB-UniRule"/>
</dbReference>
<feature type="binding site" evidence="10">
    <location>
        <position position="310"/>
    </location>
    <ligand>
        <name>UDP-N-acetyl-alpha-D-glucosamine</name>
        <dbReference type="ChEBI" id="CHEBI:57705"/>
    </ligand>
</feature>
<dbReference type="Pfam" id="PF03033">
    <property type="entry name" value="Glyco_transf_28"/>
    <property type="match status" value="1"/>
</dbReference>
<dbReference type="GO" id="GO:0005975">
    <property type="term" value="P:carbohydrate metabolic process"/>
    <property type="evidence" value="ECO:0007669"/>
    <property type="project" value="InterPro"/>
</dbReference>
<evidence type="ECO:0000313" key="14">
    <source>
        <dbReference type="Proteomes" id="UP000199031"/>
    </source>
</evidence>
<evidence type="ECO:0000256" key="10">
    <source>
        <dbReference type="HAMAP-Rule" id="MF_00033"/>
    </source>
</evidence>
<dbReference type="CDD" id="cd03785">
    <property type="entry name" value="GT28_MurG"/>
    <property type="match status" value="1"/>
</dbReference>
<dbReference type="SUPFAM" id="SSF53756">
    <property type="entry name" value="UDP-Glycosyltransferase/glycogen phosphorylase"/>
    <property type="match status" value="1"/>
</dbReference>
<keyword evidence="6 10" id="KW-0573">Peptidoglycan synthesis</keyword>
<evidence type="ECO:0000256" key="2">
    <source>
        <dbReference type="ARBA" id="ARBA00022618"/>
    </source>
</evidence>
<dbReference type="InterPro" id="IPR006009">
    <property type="entry name" value="GlcNAc_MurG"/>
</dbReference>
<dbReference type="HAMAP" id="MF_00033">
    <property type="entry name" value="MurG"/>
    <property type="match status" value="1"/>
</dbReference>
<dbReference type="GO" id="GO:0051991">
    <property type="term" value="F:UDP-N-acetyl-D-glucosamine:N-acetylmuramoyl-L-alanyl-D-glutamyl-meso-2,6-diaminopimelyl-D-alanyl-D-alanine-diphosphoundecaprenol 4-beta-N-acetylglucosaminlytransferase activity"/>
    <property type="evidence" value="ECO:0007669"/>
    <property type="project" value="RHEA"/>
</dbReference>
<dbReference type="GO" id="GO:0005886">
    <property type="term" value="C:plasma membrane"/>
    <property type="evidence" value="ECO:0007669"/>
    <property type="project" value="UniProtKB-SubCell"/>
</dbReference>
<dbReference type="AlphaFoldDB" id="A0A1I5Z9W5"/>
<sequence>MSNVENIEAVTGSLSGGRFIIAGGGTGGHIFPAIAIANAIKELQPNAEILFVGASGKMEMEKVPQAGYNIKGLTIAGFERGSLIKNIWLPFKLIKSFLQVRSILKNFKPDAVIGVGGYSSFPVLRSAQGKRIPTFIHESNSFAGKSNILLGKHATKIFVANEGMERFFPADKIAITGNPVRKSIAGSNISKTEALAFFGLERKKPTVLVIGGSLGARSINEVIARHIGDFNPLGLQVIWQTGKTTAAKYLSKAKSLHNVWANDFINEMEKAYAAADLVVSRSGAMSVAELCVAKKPVIFVPFPYAAEDHQTVNAKYLVDRNAALMVKDDMVRTRLFNEITNLAKDKAKQEILANNIAVFAVKNADEKIATSILKTLAGSKN</sequence>
<comment type="similarity">
    <text evidence="10">Belongs to the glycosyltransferase 28 family. MurG subfamily.</text>
</comment>
<evidence type="ECO:0000256" key="3">
    <source>
        <dbReference type="ARBA" id="ARBA00022676"/>
    </source>
</evidence>
<evidence type="ECO:0000256" key="4">
    <source>
        <dbReference type="ARBA" id="ARBA00022679"/>
    </source>
</evidence>
<feature type="binding site" evidence="10">
    <location>
        <position position="213"/>
    </location>
    <ligand>
        <name>UDP-N-acetyl-alpha-D-glucosamine</name>
        <dbReference type="ChEBI" id="CHEBI:57705"/>
    </ligand>
</feature>
<keyword evidence="4 10" id="KW-0808">Transferase</keyword>
<dbReference type="EC" id="2.4.1.227" evidence="10"/>
<dbReference type="EMBL" id="FOXQ01000018">
    <property type="protein sequence ID" value="SFQ53165.1"/>
    <property type="molecule type" value="Genomic_DNA"/>
</dbReference>
<evidence type="ECO:0000256" key="7">
    <source>
        <dbReference type="ARBA" id="ARBA00023136"/>
    </source>
</evidence>
<name>A0A1I5Z9W5_9BACT</name>
<evidence type="ECO:0000259" key="12">
    <source>
        <dbReference type="Pfam" id="PF04101"/>
    </source>
</evidence>
<keyword evidence="9 10" id="KW-0961">Cell wall biogenesis/degradation</keyword>
<dbReference type="Proteomes" id="UP000199031">
    <property type="component" value="Unassembled WGS sequence"/>
</dbReference>
<comment type="catalytic activity">
    <reaction evidence="10">
        <text>di-trans,octa-cis-undecaprenyl diphospho-N-acetyl-alpha-D-muramoyl-L-alanyl-D-glutamyl-meso-2,6-diaminopimeloyl-D-alanyl-D-alanine + UDP-N-acetyl-alpha-D-glucosamine = di-trans,octa-cis-undecaprenyl diphospho-[N-acetyl-alpha-D-glucosaminyl-(1-&gt;4)]-N-acetyl-alpha-D-muramoyl-L-alanyl-D-glutamyl-meso-2,6-diaminopimeloyl-D-alanyl-D-alanine + UDP + H(+)</text>
        <dbReference type="Rhea" id="RHEA:31227"/>
        <dbReference type="ChEBI" id="CHEBI:15378"/>
        <dbReference type="ChEBI" id="CHEBI:57705"/>
        <dbReference type="ChEBI" id="CHEBI:58223"/>
        <dbReference type="ChEBI" id="CHEBI:61387"/>
        <dbReference type="ChEBI" id="CHEBI:61388"/>
        <dbReference type="EC" id="2.4.1.227"/>
    </reaction>
</comment>
<dbReference type="GO" id="GO:0008360">
    <property type="term" value="P:regulation of cell shape"/>
    <property type="evidence" value="ECO:0007669"/>
    <property type="project" value="UniProtKB-KW"/>
</dbReference>
<evidence type="ECO:0000256" key="8">
    <source>
        <dbReference type="ARBA" id="ARBA00023306"/>
    </source>
</evidence>
<evidence type="ECO:0000256" key="1">
    <source>
        <dbReference type="ARBA" id="ARBA00022475"/>
    </source>
</evidence>
<dbReference type="OrthoDB" id="9808936at2"/>
<protein>
    <recommendedName>
        <fullName evidence="10">UDP-N-acetylglucosamine--N-acetylmuramyl-(pentapeptide) pyrophosphoryl-undecaprenol N-acetylglucosamine transferase</fullName>
        <ecNumber evidence="10">2.4.1.227</ecNumber>
    </recommendedName>
    <alternativeName>
        <fullName evidence="10">Undecaprenyl-PP-MurNAc-pentapeptide-UDPGlcNAc GlcNAc transferase</fullName>
    </alternativeName>
</protein>
<feature type="domain" description="Glycosyltransferase family 28 N-terminal" evidence="11">
    <location>
        <begin position="19"/>
        <end position="158"/>
    </location>
</feature>
<evidence type="ECO:0000256" key="6">
    <source>
        <dbReference type="ARBA" id="ARBA00022984"/>
    </source>
</evidence>
<proteinExistence type="inferred from homology"/>
<reference evidence="13 14" key="1">
    <citation type="submission" date="2016-10" db="EMBL/GenBank/DDBJ databases">
        <authorList>
            <person name="de Groot N.N."/>
        </authorList>
    </citation>
    <scope>NUCLEOTIDE SEQUENCE [LARGE SCALE GENOMIC DNA]</scope>
    <source>
        <strain evidence="13 14">DSM 28286</strain>
    </source>
</reference>
<comment type="subcellular location">
    <subcellularLocation>
        <location evidence="10">Cell membrane</location>
        <topology evidence="10">Peripheral membrane protein</topology>
        <orientation evidence="10">Cytoplasmic side</orientation>
    </subcellularLocation>
</comment>
<feature type="domain" description="Glycosyl transferase family 28 C-terminal" evidence="12">
    <location>
        <begin position="206"/>
        <end position="365"/>
    </location>
</feature>
<keyword evidence="1 10" id="KW-1003">Cell membrane</keyword>
<organism evidence="13 14">
    <name type="scientific">Parafilimonas terrae</name>
    <dbReference type="NCBI Taxonomy" id="1465490"/>
    <lineage>
        <taxon>Bacteria</taxon>
        <taxon>Pseudomonadati</taxon>
        <taxon>Bacteroidota</taxon>
        <taxon>Chitinophagia</taxon>
        <taxon>Chitinophagales</taxon>
        <taxon>Chitinophagaceae</taxon>
        <taxon>Parafilimonas</taxon>
    </lineage>
</organism>
<keyword evidence="14" id="KW-1185">Reference proteome</keyword>
<dbReference type="Pfam" id="PF04101">
    <property type="entry name" value="Glyco_tran_28_C"/>
    <property type="match status" value="1"/>
</dbReference>
<keyword evidence="8 10" id="KW-0131">Cell cycle</keyword>
<comment type="caution">
    <text evidence="10">Lacks conserved residue(s) required for the propagation of feature annotation.</text>
</comment>
<evidence type="ECO:0000313" key="13">
    <source>
        <dbReference type="EMBL" id="SFQ53165.1"/>
    </source>
</evidence>
<dbReference type="NCBIfam" id="TIGR01133">
    <property type="entry name" value="murG"/>
    <property type="match status" value="1"/>
</dbReference>
<feature type="binding site" evidence="10">
    <location>
        <position position="265"/>
    </location>
    <ligand>
        <name>UDP-N-acetyl-alpha-D-glucosamine</name>
        <dbReference type="ChEBI" id="CHEBI:57705"/>
    </ligand>
</feature>
<dbReference type="RefSeq" id="WP_090662914.1">
    <property type="nucleotide sequence ID" value="NZ_FOXQ01000018.1"/>
</dbReference>
<feature type="binding site" evidence="10">
    <location>
        <begin position="26"/>
        <end position="28"/>
    </location>
    <ligand>
        <name>UDP-N-acetyl-alpha-D-glucosamine</name>
        <dbReference type="ChEBI" id="CHEBI:57705"/>
    </ligand>
</feature>
<dbReference type="GO" id="GO:0050511">
    <property type="term" value="F:undecaprenyldiphospho-muramoylpentapeptide beta-N-acetylglucosaminyltransferase activity"/>
    <property type="evidence" value="ECO:0007669"/>
    <property type="project" value="UniProtKB-UniRule"/>
</dbReference>
<keyword evidence="3 10" id="KW-0328">Glycosyltransferase</keyword>